<gene>
    <name evidence="9" type="primary">CYP51</name>
    <name evidence="9" type="ORF">VP01_2724g2</name>
</gene>
<comment type="cofactor">
    <cofactor evidence="1 6">
        <name>heme</name>
        <dbReference type="ChEBI" id="CHEBI:30413"/>
    </cofactor>
</comment>
<dbReference type="VEuPathDB" id="FungiDB:VP01_2724g2"/>
<dbReference type="InterPro" id="IPR002403">
    <property type="entry name" value="Cyt_P450_E_grp-IV"/>
</dbReference>
<keyword evidence="3 6" id="KW-0349">Heme</keyword>
<dbReference type="STRING" id="27349.A0A0L6V548"/>
<dbReference type="InterPro" id="IPR050529">
    <property type="entry name" value="CYP450_sterol_14alpha_dmase"/>
</dbReference>
<evidence type="ECO:0000256" key="2">
    <source>
        <dbReference type="ARBA" id="ARBA00010617"/>
    </source>
</evidence>
<protein>
    <submittedName>
        <fullName evidence="9">Eburicol 14 alpha-demethylase</fullName>
    </submittedName>
</protein>
<keyword evidence="4 6" id="KW-0479">Metal-binding</keyword>
<proteinExistence type="inferred from homology"/>
<keyword evidence="9" id="KW-0489">Methyltransferase</keyword>
<organism evidence="9 10">
    <name type="scientific">Puccinia sorghi</name>
    <dbReference type="NCBI Taxonomy" id="27349"/>
    <lineage>
        <taxon>Eukaryota</taxon>
        <taxon>Fungi</taxon>
        <taxon>Dikarya</taxon>
        <taxon>Basidiomycota</taxon>
        <taxon>Pucciniomycotina</taxon>
        <taxon>Pucciniomycetes</taxon>
        <taxon>Pucciniales</taxon>
        <taxon>Pucciniaceae</taxon>
        <taxon>Puccinia</taxon>
    </lineage>
</organism>
<dbReference type="GO" id="GO:0032259">
    <property type="term" value="P:methylation"/>
    <property type="evidence" value="ECO:0007669"/>
    <property type="project" value="UniProtKB-KW"/>
</dbReference>
<dbReference type="Proteomes" id="UP000037035">
    <property type="component" value="Unassembled WGS sequence"/>
</dbReference>
<dbReference type="PANTHER" id="PTHR24304">
    <property type="entry name" value="CYTOCHROME P450 FAMILY 7"/>
    <property type="match status" value="1"/>
</dbReference>
<dbReference type="InterPro" id="IPR036396">
    <property type="entry name" value="Cyt_P450_sf"/>
</dbReference>
<dbReference type="GO" id="GO:0005506">
    <property type="term" value="F:iron ion binding"/>
    <property type="evidence" value="ECO:0007669"/>
    <property type="project" value="InterPro"/>
</dbReference>
<dbReference type="OrthoDB" id="1055148at2759"/>
<dbReference type="Pfam" id="PF00067">
    <property type="entry name" value="p450"/>
    <property type="match status" value="1"/>
</dbReference>
<comment type="caution">
    <text evidence="9">The sequence shown here is derived from an EMBL/GenBank/DDBJ whole genome shotgun (WGS) entry which is preliminary data.</text>
</comment>
<dbReference type="SUPFAM" id="SSF48264">
    <property type="entry name" value="Cytochrome P450"/>
    <property type="match status" value="1"/>
</dbReference>
<keyword evidence="10" id="KW-1185">Reference proteome</keyword>
<dbReference type="GO" id="GO:0004497">
    <property type="term" value="F:monooxygenase activity"/>
    <property type="evidence" value="ECO:0007669"/>
    <property type="project" value="InterPro"/>
</dbReference>
<evidence type="ECO:0000256" key="3">
    <source>
        <dbReference type="ARBA" id="ARBA00022617"/>
    </source>
</evidence>
<keyword evidence="9" id="KW-0808">Transferase</keyword>
<dbReference type="InterPro" id="IPR001128">
    <property type="entry name" value="Cyt_P450"/>
</dbReference>
<dbReference type="EMBL" id="LAVV01007640">
    <property type="protein sequence ID" value="KNZ55270.1"/>
    <property type="molecule type" value="Genomic_DNA"/>
</dbReference>
<name>A0A0L6V548_9BASI</name>
<sequence>MAPSWLNAVPWWVPGLRQIRLTELISRGSWLLLFWRRLRNAAHDRLAGTPANYGRSSASWGSLKTATSESQAQPIMSSLVGSLLELIGSYSVITQIFIFLLLSLLSIVSINILNQLVIPKNPTTPPVVFHLFPFIGSAISYGIDPYAFLESCRKKYGNVFTFILLNKKVTVALGLEGNALVLNGKVSQVNAEEAYTALTTPVFGTDVVYDVPNPILMQQKKFVKSGLTPENFHPKTQQSVKDAFKVASEITICTAAATLQGPEVREGLNKSFADLYHDLDGGFTPLHFAFPNLPLPSYRRRDRAQVAMRNFYTNIIHKRRKDNREGQLGDMIDSLQGQTYKDGRPLTDKEIAHIMIALLMAGQHTSAATGSWLLLHLASRPDIVAELRQEQIDLYGKPGQTDDNELDPLDLERVQSPLMLACIKEVLRLHPPIHSIMRKVKSPITVPQTLASRNEDTPYIIPSSHFVLAAPGVSQLDPSVWSSPQEFQPSRWLKLESPFKGQQAQEEMVDYGFGMISSGANSPFLPFGAGRHRCIGESFAYLQLSTLGATVIRNCDLELIPAQFPKSDYSHYSVCVFGGCQSSLETAFFAEEYCCSVIFEFIIRVLLGTAGPCCNPREGYTSADSPQPRVTSSRCETPERNPVEGLGELATHRIHSSASGLDRLPLDAFNGSRQMEHIFSSVMDTASGPSLANETFQANNRHAPRAEASQLTASTHCDTNPVALANPAPTSNPGLCEFEEAELLLKQTKCLSTTVLQFSIPSSQRMFSKKMASISVNGHKC</sequence>
<feature type="region of interest" description="Disordered" evidence="7">
    <location>
        <begin position="618"/>
        <end position="642"/>
    </location>
</feature>
<dbReference type="PRINTS" id="PR00465">
    <property type="entry name" value="EP450IV"/>
</dbReference>
<reference evidence="9 10" key="1">
    <citation type="submission" date="2015-08" db="EMBL/GenBank/DDBJ databases">
        <title>Next Generation Sequencing and Analysis of the Genome of Puccinia sorghi L Schw, the Causal Agent of Maize Common Rust.</title>
        <authorList>
            <person name="Rochi L."/>
            <person name="Burguener G."/>
            <person name="Darino M."/>
            <person name="Turjanski A."/>
            <person name="Kreff E."/>
            <person name="Dieguez M.J."/>
            <person name="Sacco F."/>
        </authorList>
    </citation>
    <scope>NUCLEOTIDE SEQUENCE [LARGE SCALE GENOMIC DNA]</scope>
    <source>
        <strain evidence="9 10">RO10H11247</strain>
    </source>
</reference>
<dbReference type="GO" id="GO:0016705">
    <property type="term" value="F:oxidoreductase activity, acting on paired donors, with incorporation or reduction of molecular oxygen"/>
    <property type="evidence" value="ECO:0007669"/>
    <property type="project" value="InterPro"/>
</dbReference>
<feature type="binding site" description="axial binding residue" evidence="6">
    <location>
        <position position="534"/>
    </location>
    <ligand>
        <name>heme</name>
        <dbReference type="ChEBI" id="CHEBI:30413"/>
    </ligand>
    <ligandPart>
        <name>Fe</name>
        <dbReference type="ChEBI" id="CHEBI:18248"/>
    </ligandPart>
</feature>
<dbReference type="Gene3D" id="1.10.630.10">
    <property type="entry name" value="Cytochrome P450"/>
    <property type="match status" value="1"/>
</dbReference>
<feature type="compositionally biased region" description="Polar residues" evidence="7">
    <location>
        <begin position="622"/>
        <end position="635"/>
    </location>
</feature>
<dbReference type="CDD" id="cd11042">
    <property type="entry name" value="CYP51-like"/>
    <property type="match status" value="1"/>
</dbReference>
<dbReference type="PROSITE" id="PS00086">
    <property type="entry name" value="CYTOCHROME_P450"/>
    <property type="match status" value="1"/>
</dbReference>
<keyword evidence="8" id="KW-0472">Membrane</keyword>
<evidence type="ECO:0000256" key="1">
    <source>
        <dbReference type="ARBA" id="ARBA00001971"/>
    </source>
</evidence>
<keyword evidence="5 6" id="KW-0408">Iron</keyword>
<dbReference type="GO" id="GO:0020037">
    <property type="term" value="F:heme binding"/>
    <property type="evidence" value="ECO:0007669"/>
    <property type="project" value="InterPro"/>
</dbReference>
<evidence type="ECO:0000256" key="5">
    <source>
        <dbReference type="ARBA" id="ARBA00023004"/>
    </source>
</evidence>
<keyword evidence="8" id="KW-1133">Transmembrane helix</keyword>
<dbReference type="PANTHER" id="PTHR24304:SF2">
    <property type="entry name" value="24-HYDROXYCHOLESTEROL 7-ALPHA-HYDROXYLASE"/>
    <property type="match status" value="1"/>
</dbReference>
<evidence type="ECO:0000256" key="6">
    <source>
        <dbReference type="PIRSR" id="PIRSR602403-1"/>
    </source>
</evidence>
<dbReference type="InterPro" id="IPR017972">
    <property type="entry name" value="Cyt_P450_CS"/>
</dbReference>
<dbReference type="PRINTS" id="PR00385">
    <property type="entry name" value="P450"/>
</dbReference>
<evidence type="ECO:0000313" key="10">
    <source>
        <dbReference type="Proteomes" id="UP000037035"/>
    </source>
</evidence>
<evidence type="ECO:0000256" key="7">
    <source>
        <dbReference type="SAM" id="MobiDB-lite"/>
    </source>
</evidence>
<accession>A0A0L6V548</accession>
<evidence type="ECO:0000256" key="8">
    <source>
        <dbReference type="SAM" id="Phobius"/>
    </source>
</evidence>
<comment type="similarity">
    <text evidence="2">Belongs to the cytochrome P450 family.</text>
</comment>
<keyword evidence="8" id="KW-0812">Transmembrane</keyword>
<evidence type="ECO:0000313" key="9">
    <source>
        <dbReference type="EMBL" id="KNZ55270.1"/>
    </source>
</evidence>
<dbReference type="AlphaFoldDB" id="A0A0L6V548"/>
<feature type="transmembrane region" description="Helical" evidence="8">
    <location>
        <begin position="125"/>
        <end position="143"/>
    </location>
</feature>
<dbReference type="GO" id="GO:0008168">
    <property type="term" value="F:methyltransferase activity"/>
    <property type="evidence" value="ECO:0007669"/>
    <property type="project" value="UniProtKB-KW"/>
</dbReference>
<feature type="transmembrane region" description="Helical" evidence="8">
    <location>
        <begin position="92"/>
        <end position="113"/>
    </location>
</feature>
<evidence type="ECO:0000256" key="4">
    <source>
        <dbReference type="ARBA" id="ARBA00022723"/>
    </source>
</evidence>